<protein>
    <submittedName>
        <fullName evidence="2">Uncharacterized protein</fullName>
    </submittedName>
</protein>
<sequence>MNKKRLVGVGILMAVIGILGRFLAEDYLQKHPGRGILGTVLGKLGSDVPWQTQLALFFNEYGFILAGVGAALFLVGFVTKR</sequence>
<keyword evidence="1" id="KW-0472">Membrane</keyword>
<accession>M5Q2J2</accession>
<dbReference type="AlphaFoldDB" id="M5Q2J2"/>
<dbReference type="RefSeq" id="WP_005982989.1">
    <property type="nucleotide sequence ID" value="NZ_AOSV01000003.1"/>
</dbReference>
<evidence type="ECO:0000313" key="2">
    <source>
        <dbReference type="EMBL" id="EMG38501.1"/>
    </source>
</evidence>
<comment type="caution">
    <text evidence="2">The sequence shown here is derived from an EMBL/GenBank/DDBJ whole genome shotgun (WGS) entry which is preliminary data.</text>
</comment>
<dbReference type="EMBL" id="AOSV01000003">
    <property type="protein sequence ID" value="EMG38501.1"/>
    <property type="molecule type" value="Genomic_DNA"/>
</dbReference>
<proteinExistence type="predicted"/>
<reference evidence="2 3" key="1">
    <citation type="journal article" date="2013" name="Genome Announc.">
        <title>Draft Genome Sequence for Desulfovibrio africanus Strain PCS.</title>
        <authorList>
            <person name="Brown S.D."/>
            <person name="Utturkar S.M."/>
            <person name="Arkin A.P."/>
            <person name="Deutschbauer A.M."/>
            <person name="Elias D.A."/>
            <person name="Hazen T.C."/>
            <person name="Chakraborty R."/>
        </authorList>
    </citation>
    <scope>NUCLEOTIDE SEQUENCE [LARGE SCALE GENOMIC DNA]</scope>
    <source>
        <strain evidence="2 3">PCS</strain>
    </source>
</reference>
<dbReference type="PATRIC" id="fig|1262666.3.peg.130"/>
<evidence type="ECO:0000313" key="3">
    <source>
        <dbReference type="Proteomes" id="UP000011922"/>
    </source>
</evidence>
<dbReference type="Proteomes" id="UP000011922">
    <property type="component" value="Unassembled WGS sequence"/>
</dbReference>
<name>M5Q2J2_DESAF</name>
<keyword evidence="1" id="KW-0812">Transmembrane</keyword>
<keyword evidence="1" id="KW-1133">Transmembrane helix</keyword>
<feature type="transmembrane region" description="Helical" evidence="1">
    <location>
        <begin position="61"/>
        <end position="79"/>
    </location>
</feature>
<gene>
    <name evidence="2" type="ORF">PCS_00129</name>
</gene>
<organism evidence="2 3">
    <name type="scientific">Desulfocurvibacter africanus PCS</name>
    <dbReference type="NCBI Taxonomy" id="1262666"/>
    <lineage>
        <taxon>Bacteria</taxon>
        <taxon>Pseudomonadati</taxon>
        <taxon>Thermodesulfobacteriota</taxon>
        <taxon>Desulfovibrionia</taxon>
        <taxon>Desulfovibrionales</taxon>
        <taxon>Desulfovibrionaceae</taxon>
        <taxon>Desulfocurvibacter</taxon>
    </lineage>
</organism>
<evidence type="ECO:0000256" key="1">
    <source>
        <dbReference type="SAM" id="Phobius"/>
    </source>
</evidence>